<reference evidence="2" key="1">
    <citation type="submission" date="2024-04" db="EMBL/GenBank/DDBJ databases">
        <authorList>
            <person name="Shaw F."/>
            <person name="Minotto A."/>
        </authorList>
    </citation>
    <scope>NUCLEOTIDE SEQUENCE [LARGE SCALE GENOMIC DNA]</scope>
</reference>
<name>A0ABP1CSQ6_9APHY</name>
<keyword evidence="2" id="KW-1185">Reference proteome</keyword>
<proteinExistence type="predicted"/>
<gene>
    <name evidence="1" type="ORF">GFSPODELE1_LOCUS1803</name>
</gene>
<protein>
    <submittedName>
        <fullName evidence="1">Uncharacterized protein</fullName>
    </submittedName>
</protein>
<sequence length="149" mass="17197">MIRFNFQLQSFACPLWIATRTPQHQLFQLLGLNHLTHPTLKVQPWTFPYGEVVRVTTTIANGDEVDCQSDYWMIEHVYIFPLVLAPPVPRLLAIFLRMWIFWITYICLNGSTHDFITAKGITYVLLSLRSPHTPRESACNSETYPTSLG</sequence>
<dbReference type="EMBL" id="OZ037953">
    <property type="protein sequence ID" value="CAL1697702.1"/>
    <property type="molecule type" value="Genomic_DNA"/>
</dbReference>
<accession>A0ABP1CSQ6</accession>
<dbReference type="Proteomes" id="UP001497453">
    <property type="component" value="Chromosome 10"/>
</dbReference>
<evidence type="ECO:0000313" key="1">
    <source>
        <dbReference type="EMBL" id="CAL1697702.1"/>
    </source>
</evidence>
<evidence type="ECO:0000313" key="2">
    <source>
        <dbReference type="Proteomes" id="UP001497453"/>
    </source>
</evidence>
<organism evidence="1 2">
    <name type="scientific">Somion occarium</name>
    <dbReference type="NCBI Taxonomy" id="3059160"/>
    <lineage>
        <taxon>Eukaryota</taxon>
        <taxon>Fungi</taxon>
        <taxon>Dikarya</taxon>
        <taxon>Basidiomycota</taxon>
        <taxon>Agaricomycotina</taxon>
        <taxon>Agaricomycetes</taxon>
        <taxon>Polyporales</taxon>
        <taxon>Cerrenaceae</taxon>
        <taxon>Somion</taxon>
    </lineage>
</organism>